<keyword evidence="4" id="KW-0805">Transcription regulation</keyword>
<dbReference type="PANTHER" id="PTHR45747">
    <property type="entry name" value="HISTONE-LYSINE N-METHYLTRANSFERASE E(Z)"/>
    <property type="match status" value="1"/>
</dbReference>
<name>A0A9P4GA61_9PLEO</name>
<evidence type="ECO:0000256" key="6">
    <source>
        <dbReference type="ARBA" id="ARBA00048568"/>
    </source>
</evidence>
<dbReference type="GO" id="GO:0005634">
    <property type="term" value="C:nucleus"/>
    <property type="evidence" value="ECO:0007669"/>
    <property type="project" value="TreeGrafter"/>
</dbReference>
<dbReference type="AlphaFoldDB" id="A0A9P4GA61"/>
<feature type="region of interest" description="Disordered" evidence="7">
    <location>
        <begin position="716"/>
        <end position="888"/>
    </location>
</feature>
<evidence type="ECO:0000259" key="8">
    <source>
        <dbReference type="PROSITE" id="PS50280"/>
    </source>
</evidence>
<evidence type="ECO:0000313" key="11">
    <source>
        <dbReference type="Proteomes" id="UP000800039"/>
    </source>
</evidence>
<comment type="caution">
    <text evidence="10">The sequence shown here is derived from an EMBL/GenBank/DDBJ whole genome shotgun (WGS) entry which is preliminary data.</text>
</comment>
<gene>
    <name evidence="10" type="ORF">K460DRAFT_379824</name>
</gene>
<evidence type="ECO:0000256" key="3">
    <source>
        <dbReference type="ARBA" id="ARBA00022691"/>
    </source>
</evidence>
<protein>
    <recommendedName>
        <fullName evidence="12">SET domain-containing protein</fullName>
    </recommendedName>
</protein>
<feature type="compositionally biased region" description="Polar residues" evidence="7">
    <location>
        <begin position="819"/>
        <end position="829"/>
    </location>
</feature>
<dbReference type="SMART" id="SM00317">
    <property type="entry name" value="SET"/>
    <property type="match status" value="1"/>
</dbReference>
<feature type="compositionally biased region" description="Polar residues" evidence="7">
    <location>
        <begin position="728"/>
        <end position="738"/>
    </location>
</feature>
<dbReference type="OrthoDB" id="6141102at2759"/>
<dbReference type="PANTHER" id="PTHR45747:SF4">
    <property type="entry name" value="HISTONE-LYSINE N-METHYLTRANSFERASE E(Z)"/>
    <property type="match status" value="1"/>
</dbReference>
<accession>A0A9P4GA61</accession>
<dbReference type="PROSITE" id="PS51633">
    <property type="entry name" value="CXC"/>
    <property type="match status" value="1"/>
</dbReference>
<dbReference type="PROSITE" id="PS50280">
    <property type="entry name" value="SET"/>
    <property type="match status" value="1"/>
</dbReference>
<dbReference type="GO" id="GO:0031507">
    <property type="term" value="P:heterochromatin formation"/>
    <property type="evidence" value="ECO:0007669"/>
    <property type="project" value="TreeGrafter"/>
</dbReference>
<keyword evidence="11" id="KW-1185">Reference proteome</keyword>
<dbReference type="GeneID" id="63852451"/>
<keyword evidence="2" id="KW-0808">Transferase</keyword>
<dbReference type="SUPFAM" id="SSF82199">
    <property type="entry name" value="SET domain"/>
    <property type="match status" value="1"/>
</dbReference>
<keyword evidence="5" id="KW-0804">Transcription</keyword>
<evidence type="ECO:0008006" key="12">
    <source>
        <dbReference type="Google" id="ProtNLM"/>
    </source>
</evidence>
<feature type="region of interest" description="Disordered" evidence="7">
    <location>
        <begin position="350"/>
        <end position="413"/>
    </location>
</feature>
<dbReference type="GO" id="GO:0032259">
    <property type="term" value="P:methylation"/>
    <property type="evidence" value="ECO:0007669"/>
    <property type="project" value="UniProtKB-KW"/>
</dbReference>
<dbReference type="RefSeq" id="XP_040784394.1">
    <property type="nucleotide sequence ID" value="XM_040935200.1"/>
</dbReference>
<dbReference type="Proteomes" id="UP000800039">
    <property type="component" value="Unassembled WGS sequence"/>
</dbReference>
<dbReference type="GO" id="GO:0003682">
    <property type="term" value="F:chromatin binding"/>
    <property type="evidence" value="ECO:0007669"/>
    <property type="project" value="TreeGrafter"/>
</dbReference>
<dbReference type="GO" id="GO:0140951">
    <property type="term" value="F:histone H3K27 trimethyltransferase activity"/>
    <property type="evidence" value="ECO:0007669"/>
    <property type="project" value="UniProtKB-EC"/>
</dbReference>
<dbReference type="InterPro" id="IPR026489">
    <property type="entry name" value="CXC_dom"/>
</dbReference>
<evidence type="ECO:0000313" key="10">
    <source>
        <dbReference type="EMBL" id="KAF1841831.1"/>
    </source>
</evidence>
<organism evidence="10 11">
    <name type="scientific">Cucurbitaria berberidis CBS 394.84</name>
    <dbReference type="NCBI Taxonomy" id="1168544"/>
    <lineage>
        <taxon>Eukaryota</taxon>
        <taxon>Fungi</taxon>
        <taxon>Dikarya</taxon>
        <taxon>Ascomycota</taxon>
        <taxon>Pezizomycotina</taxon>
        <taxon>Dothideomycetes</taxon>
        <taxon>Pleosporomycetidae</taxon>
        <taxon>Pleosporales</taxon>
        <taxon>Pleosporineae</taxon>
        <taxon>Cucurbitariaceae</taxon>
        <taxon>Cucurbitaria</taxon>
    </lineage>
</organism>
<feature type="domain" description="SET" evidence="8">
    <location>
        <begin position="579"/>
        <end position="696"/>
    </location>
</feature>
<feature type="domain" description="CXC" evidence="9">
    <location>
        <begin position="454"/>
        <end position="564"/>
    </location>
</feature>
<dbReference type="InterPro" id="IPR046341">
    <property type="entry name" value="SET_dom_sf"/>
</dbReference>
<dbReference type="Pfam" id="PF18264">
    <property type="entry name" value="preSET_CXC"/>
    <property type="match status" value="1"/>
</dbReference>
<dbReference type="InterPro" id="IPR041355">
    <property type="entry name" value="Pre-SET_CXC"/>
</dbReference>
<reference evidence="10" key="1">
    <citation type="submission" date="2020-01" db="EMBL/GenBank/DDBJ databases">
        <authorList>
            <consortium name="DOE Joint Genome Institute"/>
            <person name="Haridas S."/>
            <person name="Albert R."/>
            <person name="Binder M."/>
            <person name="Bloem J."/>
            <person name="Labutti K."/>
            <person name="Salamov A."/>
            <person name="Andreopoulos B."/>
            <person name="Baker S.E."/>
            <person name="Barry K."/>
            <person name="Bills G."/>
            <person name="Bluhm B.H."/>
            <person name="Cannon C."/>
            <person name="Castanera R."/>
            <person name="Culley D.E."/>
            <person name="Daum C."/>
            <person name="Ezra D."/>
            <person name="Gonzalez J.B."/>
            <person name="Henrissat B."/>
            <person name="Kuo A."/>
            <person name="Liang C."/>
            <person name="Lipzen A."/>
            <person name="Lutzoni F."/>
            <person name="Magnuson J."/>
            <person name="Mondo S."/>
            <person name="Nolan M."/>
            <person name="Ohm R."/>
            <person name="Pangilinan J."/>
            <person name="Park H.-J."/>
            <person name="Ramirez L."/>
            <person name="Alfaro M."/>
            <person name="Sun H."/>
            <person name="Tritt A."/>
            <person name="Yoshinaga Y."/>
            <person name="Zwiers L.-H."/>
            <person name="Turgeon B.G."/>
            <person name="Goodwin S.B."/>
            <person name="Spatafora J.W."/>
            <person name="Crous P.W."/>
            <person name="Grigoriev I.V."/>
        </authorList>
    </citation>
    <scope>NUCLEOTIDE SEQUENCE</scope>
    <source>
        <strain evidence="10">CBS 394.84</strain>
    </source>
</reference>
<dbReference type="InterPro" id="IPR001214">
    <property type="entry name" value="SET_dom"/>
</dbReference>
<feature type="compositionally biased region" description="Basic residues" evidence="7">
    <location>
        <begin position="777"/>
        <end position="795"/>
    </location>
</feature>
<comment type="catalytic activity">
    <reaction evidence="6">
        <text>L-lysyl(27)-[histone H3] + 3 S-adenosyl-L-methionine = N(6),N(6),N(6)-trimethyl-L-lysyl(27)-[histone H3] + 3 S-adenosyl-L-homocysteine + 3 H(+)</text>
        <dbReference type="Rhea" id="RHEA:60292"/>
        <dbReference type="Rhea" id="RHEA-COMP:15535"/>
        <dbReference type="Rhea" id="RHEA-COMP:15548"/>
        <dbReference type="ChEBI" id="CHEBI:15378"/>
        <dbReference type="ChEBI" id="CHEBI:29969"/>
        <dbReference type="ChEBI" id="CHEBI:57856"/>
        <dbReference type="ChEBI" id="CHEBI:59789"/>
        <dbReference type="ChEBI" id="CHEBI:61961"/>
        <dbReference type="EC" id="2.1.1.356"/>
    </reaction>
</comment>
<dbReference type="Gene3D" id="2.170.270.10">
    <property type="entry name" value="SET domain"/>
    <property type="match status" value="1"/>
</dbReference>
<evidence type="ECO:0000256" key="5">
    <source>
        <dbReference type="ARBA" id="ARBA00023163"/>
    </source>
</evidence>
<feature type="compositionally biased region" description="Basic residues" evidence="7">
    <location>
        <begin position="717"/>
        <end position="727"/>
    </location>
</feature>
<evidence type="ECO:0000256" key="2">
    <source>
        <dbReference type="ARBA" id="ARBA00022679"/>
    </source>
</evidence>
<dbReference type="InterPro" id="IPR045318">
    <property type="entry name" value="EZH1/2-like"/>
</dbReference>
<evidence type="ECO:0000259" key="9">
    <source>
        <dbReference type="PROSITE" id="PS51633"/>
    </source>
</evidence>
<keyword evidence="3" id="KW-0949">S-adenosyl-L-methionine</keyword>
<evidence type="ECO:0000256" key="1">
    <source>
        <dbReference type="ARBA" id="ARBA00022603"/>
    </source>
</evidence>
<evidence type="ECO:0000256" key="7">
    <source>
        <dbReference type="SAM" id="MobiDB-lite"/>
    </source>
</evidence>
<dbReference type="EMBL" id="ML976618">
    <property type="protein sequence ID" value="KAF1841831.1"/>
    <property type="molecule type" value="Genomic_DNA"/>
</dbReference>
<proteinExistence type="predicted"/>
<evidence type="ECO:0000256" key="4">
    <source>
        <dbReference type="ARBA" id="ARBA00023015"/>
    </source>
</evidence>
<dbReference type="Pfam" id="PF00856">
    <property type="entry name" value="SET"/>
    <property type="match status" value="1"/>
</dbReference>
<keyword evidence="1" id="KW-0489">Methyltransferase</keyword>
<sequence>MRLAVVNCLKYFVGEGQKAHAHLAGVRMKCQRTCQERELRAQRHRRRGPLPPALPEKYIQSISPFASMSSIQTPFDKTPRNGRLRDLSQEIFTKAKPKDSVIRSTWAAPTTKFKFKAIFIPKFREYISLKNSMLADNESKLLATPYFQDEHEDDREELLRKLPRYYEMKHDENGLFNTRLEQCRFYKDSIDAFLRKVGIAWDDVLFWLLAPDRMIKLINDGSSEGNQFESLLLNRSNYGIEMFERDKVDQQANLFQRDDGKWQDFLSQRTEPSARKLRQSATACAAVLKECNFSIWYLAQQSETFLKYVSKKTRDPAAVSTFTYRGAMCRVCHQHHCLVHGELREVPQDYWPNENSAQSSATRKHREDYSDYQGNPSRHTSRFSDYDDEEPDEEEEDEEEDQDPGDLWPAHLDDDSDVEKIINYKLPANPNAFDAYTESEMIESRGSIPSDGKFDKVWWSDNSYTMQWEKRKPFFPCSHEGSCEQVQCRCYRESINCEKTCQCSQSCKRRFPGCSCTSTPGKRICISQDCLCIAFNRECDADLCGSCGSAEILDPVNRYDESLLGGRCCDVAIQRGVPKKTLLGHSEVHGFGLYMGEDVGEGEYIGEYLGETISREETVRREAIYEAEKTMYLFDLNLKQTIDGTCMSNKTRFTNNAPKGLTNCEAKNLLCNTVFRLGLYATKDIKAGTELYFHYNYSTEATRDFKQPKGTVVAVKHTAKPTKRKANGKSSDSLYQSSRAKKRTAKIAEKAFQDPTNSRLSWSQNALKTAPSERSSRHQHLRVSQRHGRVGRTTRRSSAAHMEGGESNHDVASAESHEPQATTSTQEVQATDEDNEGTAIEESGNDMIRRTRGKARKTPSSTVVAVEGGRPGSSRKRKRPVVFNSDDG</sequence>
<feature type="compositionally biased region" description="Polar residues" evidence="7">
    <location>
        <begin position="754"/>
        <end position="767"/>
    </location>
</feature>
<feature type="compositionally biased region" description="Acidic residues" evidence="7">
    <location>
        <begin position="386"/>
        <end position="404"/>
    </location>
</feature>